<evidence type="ECO:0000313" key="8">
    <source>
        <dbReference type="EMBL" id="KAK7455347.1"/>
    </source>
</evidence>
<evidence type="ECO:0000256" key="5">
    <source>
        <dbReference type="ARBA" id="ARBA00023157"/>
    </source>
</evidence>
<dbReference type="PANTHER" id="PTHR23277:SF108">
    <property type="entry name" value="FASCICLIN-3"/>
    <property type="match status" value="1"/>
</dbReference>
<dbReference type="EMBL" id="JACVVK020000692">
    <property type="protein sequence ID" value="KAK7455347.1"/>
    <property type="molecule type" value="Genomic_DNA"/>
</dbReference>
<evidence type="ECO:0000256" key="4">
    <source>
        <dbReference type="ARBA" id="ARBA00023136"/>
    </source>
</evidence>
<evidence type="ECO:0000256" key="1">
    <source>
        <dbReference type="ARBA" id="ARBA00004370"/>
    </source>
</evidence>
<gene>
    <name evidence="8" type="ORF">BaRGS_00039468</name>
</gene>
<organism evidence="8 9">
    <name type="scientific">Batillaria attramentaria</name>
    <dbReference type="NCBI Taxonomy" id="370345"/>
    <lineage>
        <taxon>Eukaryota</taxon>
        <taxon>Metazoa</taxon>
        <taxon>Spiralia</taxon>
        <taxon>Lophotrochozoa</taxon>
        <taxon>Mollusca</taxon>
        <taxon>Gastropoda</taxon>
        <taxon>Caenogastropoda</taxon>
        <taxon>Sorbeoconcha</taxon>
        <taxon>Cerithioidea</taxon>
        <taxon>Batillariidae</taxon>
        <taxon>Batillaria</taxon>
    </lineage>
</organism>
<dbReference type="InterPro" id="IPR036179">
    <property type="entry name" value="Ig-like_dom_sf"/>
</dbReference>
<dbReference type="InterPro" id="IPR013783">
    <property type="entry name" value="Ig-like_fold"/>
</dbReference>
<keyword evidence="2" id="KW-0732">Signal</keyword>
<feature type="domain" description="Immunoglobulin V-set" evidence="7">
    <location>
        <begin position="20"/>
        <end position="109"/>
    </location>
</feature>
<sequence length="347" mass="38379">AAQIAKSTISPTKQTIESCVGDHVVFHWKYTVDENESLEGIKWYYTDSKSDQPLAEFSTSDGFVVQTAYQSRLSFSQGDASLVLSQVTTSDKGNYSVEVRVRHSSGALFKHHSTSELQVLVPPKTVGGSLVISQSRVAAHDDNGDLHADVMCGPFTDLGDPPVHVVWKRIKSTLVAGKTEISFHGFTLSLKSIIPFLIFQTPSSFALIGTNKYDGSHFHLALDNPVTGGDYTCRLSPSSPAAGCLQSDDPLLREATLNVDEVKGRLTLIESQLQTTHEREDGLIKEIQRRKVENVELRKENGLLLSRMDNLERYVLSVEALLTQYQRDNLHLSSSVQSMTSELKKIQ</sequence>
<dbReference type="SUPFAM" id="SSF48726">
    <property type="entry name" value="Immunoglobulin"/>
    <property type="match status" value="1"/>
</dbReference>
<dbReference type="Pfam" id="PF07686">
    <property type="entry name" value="V-set"/>
    <property type="match status" value="1"/>
</dbReference>
<dbReference type="InterPro" id="IPR013106">
    <property type="entry name" value="Ig_V-set"/>
</dbReference>
<dbReference type="Gene3D" id="2.60.40.10">
    <property type="entry name" value="Immunoglobulins"/>
    <property type="match status" value="1"/>
</dbReference>
<evidence type="ECO:0000259" key="7">
    <source>
        <dbReference type="Pfam" id="PF07686"/>
    </source>
</evidence>
<comment type="subcellular location">
    <subcellularLocation>
        <location evidence="1">Membrane</location>
    </subcellularLocation>
</comment>
<proteinExistence type="predicted"/>
<dbReference type="GO" id="GO:0016020">
    <property type="term" value="C:membrane"/>
    <property type="evidence" value="ECO:0007669"/>
    <property type="project" value="UniProtKB-SubCell"/>
</dbReference>
<evidence type="ECO:0000256" key="2">
    <source>
        <dbReference type="ARBA" id="ARBA00022729"/>
    </source>
</evidence>
<reference evidence="8 9" key="1">
    <citation type="journal article" date="2023" name="Sci. Data">
        <title>Genome assembly of the Korean intertidal mud-creeper Batillaria attramentaria.</title>
        <authorList>
            <person name="Patra A.K."/>
            <person name="Ho P.T."/>
            <person name="Jun S."/>
            <person name="Lee S.J."/>
            <person name="Kim Y."/>
            <person name="Won Y.J."/>
        </authorList>
    </citation>
    <scope>NUCLEOTIDE SEQUENCE [LARGE SCALE GENOMIC DNA]</scope>
    <source>
        <strain evidence="8">Wonlab-2016</strain>
    </source>
</reference>
<dbReference type="AlphaFoldDB" id="A0ABD0J2W5"/>
<dbReference type="PANTHER" id="PTHR23277">
    <property type="entry name" value="NECTIN-RELATED"/>
    <property type="match status" value="1"/>
</dbReference>
<keyword evidence="9" id="KW-1185">Reference proteome</keyword>
<name>A0ABD0J2W5_9CAEN</name>
<keyword evidence="4" id="KW-0472">Membrane</keyword>
<keyword evidence="6" id="KW-0325">Glycoprotein</keyword>
<keyword evidence="5" id="KW-1015">Disulfide bond</keyword>
<evidence type="ECO:0000313" key="9">
    <source>
        <dbReference type="Proteomes" id="UP001519460"/>
    </source>
</evidence>
<dbReference type="InterPro" id="IPR051427">
    <property type="entry name" value="Nectin/Nectin-like"/>
</dbReference>
<keyword evidence="3" id="KW-0677">Repeat</keyword>
<accession>A0ABD0J2W5</accession>
<protein>
    <recommendedName>
        <fullName evidence="7">Immunoglobulin V-set domain-containing protein</fullName>
    </recommendedName>
</protein>
<feature type="non-terminal residue" evidence="8">
    <location>
        <position position="1"/>
    </location>
</feature>
<dbReference type="Proteomes" id="UP001519460">
    <property type="component" value="Unassembled WGS sequence"/>
</dbReference>
<evidence type="ECO:0000256" key="3">
    <source>
        <dbReference type="ARBA" id="ARBA00022737"/>
    </source>
</evidence>
<comment type="caution">
    <text evidence="8">The sequence shown here is derived from an EMBL/GenBank/DDBJ whole genome shotgun (WGS) entry which is preliminary data.</text>
</comment>
<feature type="non-terminal residue" evidence="8">
    <location>
        <position position="347"/>
    </location>
</feature>
<evidence type="ECO:0000256" key="6">
    <source>
        <dbReference type="ARBA" id="ARBA00023180"/>
    </source>
</evidence>